<sequence length="296" mass="32603">MRQEIDFIKLNPTQNMTILVKTEHPVEEYKHIAAKVMSYDSVYAEQVGFIRQPGNRIATAHLQMAGGEFCGNACMALAAVIASERGLQRNEWTEIVLEASGAAELITCRVIKKADNYSCQVAMPVPAKIEQRTVNYDGSELTIILVKYQQFIHIVIEVDEFDLSLKEKAQTIVELIGAVMDVDQIGILLYKSASDEMAPLIYVPHLESMVWERGCGSGTASLGAYLAWKNKRKLEAKIKQPGGIMHVAADYLEGKLTGLQIEGTVGIVATGKAFIDGGVGTFQLSQGMETREKSRF</sequence>
<dbReference type="InterPro" id="IPR058944">
    <property type="entry name" value="CntK-like"/>
</dbReference>
<name>A0A1H3SMA7_9BACI</name>
<reference evidence="2" key="1">
    <citation type="submission" date="2016-10" db="EMBL/GenBank/DDBJ databases">
        <authorList>
            <person name="Varghese N."/>
            <person name="Submissions S."/>
        </authorList>
    </citation>
    <scope>NUCLEOTIDE SEQUENCE [LARGE SCALE GENOMIC DNA]</scope>
    <source>
        <strain evidence="2">SP</strain>
    </source>
</reference>
<protein>
    <submittedName>
        <fullName evidence="1">Diaminopimelate epimerase</fullName>
    </submittedName>
</protein>
<evidence type="ECO:0000313" key="2">
    <source>
        <dbReference type="Proteomes" id="UP000198935"/>
    </source>
</evidence>
<dbReference type="Pfam" id="PF26317">
    <property type="entry name" value="CntK_N"/>
    <property type="match status" value="1"/>
</dbReference>
<evidence type="ECO:0000313" key="1">
    <source>
        <dbReference type="EMBL" id="SDZ38857.1"/>
    </source>
</evidence>
<keyword evidence="2" id="KW-1185">Reference proteome</keyword>
<dbReference type="Gene3D" id="3.10.310.10">
    <property type="entry name" value="Diaminopimelate Epimerase, Chain A, domain 1"/>
    <property type="match status" value="2"/>
</dbReference>
<accession>A0A1H3SMA7</accession>
<dbReference type="SUPFAM" id="SSF54506">
    <property type="entry name" value="Diaminopimelate epimerase-like"/>
    <property type="match status" value="1"/>
</dbReference>
<dbReference type="AlphaFoldDB" id="A0A1H3SMA7"/>
<gene>
    <name evidence="1" type="ORF">SAMN05421736_111106</name>
</gene>
<dbReference type="Proteomes" id="UP000198935">
    <property type="component" value="Unassembled WGS sequence"/>
</dbReference>
<dbReference type="EMBL" id="FNPI01000011">
    <property type="protein sequence ID" value="SDZ38857.1"/>
    <property type="molecule type" value="Genomic_DNA"/>
</dbReference>
<proteinExistence type="predicted"/>
<dbReference type="STRING" id="1503961.SAMN05421736_111106"/>
<organism evidence="1 2">
    <name type="scientific">Evansella caseinilytica</name>
    <dbReference type="NCBI Taxonomy" id="1503961"/>
    <lineage>
        <taxon>Bacteria</taxon>
        <taxon>Bacillati</taxon>
        <taxon>Bacillota</taxon>
        <taxon>Bacilli</taxon>
        <taxon>Bacillales</taxon>
        <taxon>Bacillaceae</taxon>
        <taxon>Evansella</taxon>
    </lineage>
</organism>